<protein>
    <submittedName>
        <fullName evidence="8">Vacuolar iron transporter (Integral membrane protein DUF125)</fullName>
    </submittedName>
</protein>
<dbReference type="Proteomes" id="UP000076552">
    <property type="component" value="Unassembled WGS sequence"/>
</dbReference>
<reference evidence="8 9" key="1">
    <citation type="submission" date="2015-06" db="EMBL/GenBank/DDBJ databases">
        <title>Survival trade-offs in plant roots during colonization by closely related pathogenic and mutualistic fungi.</title>
        <authorList>
            <person name="Hacquard S."/>
            <person name="Kracher B."/>
            <person name="Hiruma K."/>
            <person name="Weinman A."/>
            <person name="Muench P."/>
            <person name="Garrido Oter R."/>
            <person name="Ver Loren van Themaat E."/>
            <person name="Dallerey J.-F."/>
            <person name="Damm U."/>
            <person name="Henrissat B."/>
            <person name="Lespinet O."/>
            <person name="Thon M."/>
            <person name="Kemen E."/>
            <person name="McHardy A.C."/>
            <person name="Schulze-Lefert P."/>
            <person name="O'Connell R.J."/>
        </authorList>
    </citation>
    <scope>NUCLEOTIDE SEQUENCE [LARGE SCALE GENOMIC DNA]</scope>
    <source>
        <strain evidence="8 9">0861</strain>
    </source>
</reference>
<evidence type="ECO:0000256" key="6">
    <source>
        <dbReference type="SAM" id="MobiDB-lite"/>
    </source>
</evidence>
<dbReference type="Pfam" id="PF01988">
    <property type="entry name" value="VIT1"/>
    <property type="match status" value="1"/>
</dbReference>
<gene>
    <name evidence="8" type="ORF">CT0861_05939</name>
</gene>
<comment type="subcellular location">
    <subcellularLocation>
        <location evidence="1">Endomembrane system</location>
        <topology evidence="1">Multi-pass membrane protein</topology>
    </subcellularLocation>
</comment>
<dbReference type="InterPro" id="IPR008217">
    <property type="entry name" value="Ccc1_fam"/>
</dbReference>
<comment type="caution">
    <text evidence="8">The sequence shown here is derived from an EMBL/GenBank/DDBJ whole genome shotgun (WGS) entry which is preliminary data.</text>
</comment>
<dbReference type="GO" id="GO:0005384">
    <property type="term" value="F:manganese ion transmembrane transporter activity"/>
    <property type="evidence" value="ECO:0007669"/>
    <property type="project" value="InterPro"/>
</dbReference>
<proteinExistence type="inferred from homology"/>
<accession>A0A166SZT9</accession>
<name>A0A166SZT9_9PEZI</name>
<keyword evidence="4 7" id="KW-1133">Transmembrane helix</keyword>
<evidence type="ECO:0000256" key="1">
    <source>
        <dbReference type="ARBA" id="ARBA00004127"/>
    </source>
</evidence>
<dbReference type="EMBL" id="LFIV01000072">
    <property type="protein sequence ID" value="KZL71388.1"/>
    <property type="molecule type" value="Genomic_DNA"/>
</dbReference>
<evidence type="ECO:0000313" key="8">
    <source>
        <dbReference type="EMBL" id="KZL71388.1"/>
    </source>
</evidence>
<keyword evidence="9" id="KW-1185">Reference proteome</keyword>
<evidence type="ECO:0000256" key="7">
    <source>
        <dbReference type="SAM" id="Phobius"/>
    </source>
</evidence>
<dbReference type="GO" id="GO:0012505">
    <property type="term" value="C:endomembrane system"/>
    <property type="evidence" value="ECO:0007669"/>
    <property type="project" value="UniProtKB-SubCell"/>
</dbReference>
<feature type="region of interest" description="Disordered" evidence="6">
    <location>
        <begin position="94"/>
        <end position="150"/>
    </location>
</feature>
<evidence type="ECO:0000313" key="9">
    <source>
        <dbReference type="Proteomes" id="UP000076552"/>
    </source>
</evidence>
<keyword evidence="5 7" id="KW-0472">Membrane</keyword>
<dbReference type="STRING" id="708197.A0A166SZT9"/>
<comment type="similarity">
    <text evidence="2">Belongs to the CCC1 family.</text>
</comment>
<sequence>LSPICVTSVGKEKQIAPLPTSRISNEPLHLVREERFQTLRSQAILTRHFAQQGVHHHHQQEGTRRHITENMGLVTLKNLLFGRTPPPVRSKAAIAANGRAESTMSDETVVDGGDLERQPLLGPGARTASTATMATATSETSSTSTVSSESESRRFRFDARVISDATIGLSDGLTVPFALTAGLSALGQTKVVIFGGMAELIAGAISMGLGGYLGAKSEAASYKETRNECTRLTSEDPALARAQVVEVLEPYGLPKHTLEEVTDHLSASPRLIDFLMHFHHCEQEPASNRAFVSALTIAAGYLLGGLVPLFPYFFVPAEDVYLALYISVAVMAVALFAFGYVKTCIVSGWSGVRCVRQAVVGGLEMVVVGGAAAGAAMGLVKAFDQLAQSDDVSALASKIF</sequence>
<feature type="non-terminal residue" evidence="8">
    <location>
        <position position="1"/>
    </location>
</feature>
<evidence type="ECO:0000256" key="4">
    <source>
        <dbReference type="ARBA" id="ARBA00022989"/>
    </source>
</evidence>
<dbReference type="CDD" id="cd02435">
    <property type="entry name" value="CCC1"/>
    <property type="match status" value="1"/>
</dbReference>
<dbReference type="PANTHER" id="PTHR31851">
    <property type="entry name" value="FE(2+)/MN(2+) TRANSPORTER PCL1"/>
    <property type="match status" value="1"/>
</dbReference>
<feature type="compositionally biased region" description="Low complexity" evidence="6">
    <location>
        <begin position="125"/>
        <end position="149"/>
    </location>
</feature>
<evidence type="ECO:0000256" key="3">
    <source>
        <dbReference type="ARBA" id="ARBA00022692"/>
    </source>
</evidence>
<feature type="transmembrane region" description="Helical" evidence="7">
    <location>
        <begin position="290"/>
        <end position="314"/>
    </location>
</feature>
<feature type="transmembrane region" description="Helical" evidence="7">
    <location>
        <begin position="320"/>
        <end position="341"/>
    </location>
</feature>
<evidence type="ECO:0000256" key="2">
    <source>
        <dbReference type="ARBA" id="ARBA00007049"/>
    </source>
</evidence>
<organism evidence="8 9">
    <name type="scientific">Colletotrichum tofieldiae</name>
    <dbReference type="NCBI Taxonomy" id="708197"/>
    <lineage>
        <taxon>Eukaryota</taxon>
        <taxon>Fungi</taxon>
        <taxon>Dikarya</taxon>
        <taxon>Ascomycota</taxon>
        <taxon>Pezizomycotina</taxon>
        <taxon>Sordariomycetes</taxon>
        <taxon>Hypocreomycetidae</taxon>
        <taxon>Glomerellales</taxon>
        <taxon>Glomerellaceae</taxon>
        <taxon>Colletotrichum</taxon>
        <taxon>Colletotrichum spaethianum species complex</taxon>
    </lineage>
</organism>
<dbReference type="GO" id="GO:0030026">
    <property type="term" value="P:intracellular manganese ion homeostasis"/>
    <property type="evidence" value="ECO:0007669"/>
    <property type="project" value="InterPro"/>
</dbReference>
<feature type="transmembrane region" description="Helical" evidence="7">
    <location>
        <begin position="191"/>
        <end position="213"/>
    </location>
</feature>
<evidence type="ECO:0000256" key="5">
    <source>
        <dbReference type="ARBA" id="ARBA00023136"/>
    </source>
</evidence>
<dbReference type="AlphaFoldDB" id="A0A166SZT9"/>
<keyword evidence="3 7" id="KW-0812">Transmembrane</keyword>